<evidence type="ECO:0000313" key="2">
    <source>
        <dbReference type="Proteomes" id="UP001175228"/>
    </source>
</evidence>
<sequence>MYHLAVKNAYSNTTFFRDSATPVDYEIKIRELEGKIAELKSDIASSHASTNNAENTANNAQTTANTAQATANTVKTNASIAENTAHNAQTTTDAAKITANITRITAKNVLIADRNSHCRYTEEFSALRKVTLDSGLKLVKEVCPATVNETDLKDIFPAPTIGATPKFDSRIAKYSDEDILKMIIFYNDKFGIALSDNLTERIDKFRSFLLDCGEL</sequence>
<dbReference type="AlphaFoldDB" id="A0AA39PX82"/>
<dbReference type="Proteomes" id="UP001175228">
    <property type="component" value="Unassembled WGS sequence"/>
</dbReference>
<dbReference type="EMBL" id="JAUEPU010000030">
    <property type="protein sequence ID" value="KAK0492235.1"/>
    <property type="molecule type" value="Genomic_DNA"/>
</dbReference>
<gene>
    <name evidence="1" type="ORF">EDD18DRAFT_1183495</name>
</gene>
<reference evidence="1" key="1">
    <citation type="submission" date="2023-06" db="EMBL/GenBank/DDBJ databases">
        <authorList>
            <consortium name="Lawrence Berkeley National Laboratory"/>
            <person name="Ahrendt S."/>
            <person name="Sahu N."/>
            <person name="Indic B."/>
            <person name="Wong-Bajracharya J."/>
            <person name="Merenyi Z."/>
            <person name="Ke H.-M."/>
            <person name="Monk M."/>
            <person name="Kocsube S."/>
            <person name="Drula E."/>
            <person name="Lipzen A."/>
            <person name="Balint B."/>
            <person name="Henrissat B."/>
            <person name="Andreopoulos B."/>
            <person name="Martin F.M."/>
            <person name="Harder C.B."/>
            <person name="Rigling D."/>
            <person name="Ford K.L."/>
            <person name="Foster G.D."/>
            <person name="Pangilinan J."/>
            <person name="Papanicolaou A."/>
            <person name="Barry K."/>
            <person name="LaButti K."/>
            <person name="Viragh M."/>
            <person name="Koriabine M."/>
            <person name="Yan M."/>
            <person name="Riley R."/>
            <person name="Champramary S."/>
            <person name="Plett K.L."/>
            <person name="Tsai I.J."/>
            <person name="Slot J."/>
            <person name="Sipos G."/>
            <person name="Plett J."/>
            <person name="Nagy L.G."/>
            <person name="Grigoriev I.V."/>
        </authorList>
    </citation>
    <scope>NUCLEOTIDE SEQUENCE</scope>
    <source>
        <strain evidence="1">HWK02</strain>
    </source>
</reference>
<comment type="caution">
    <text evidence="1">The sequence shown here is derived from an EMBL/GenBank/DDBJ whole genome shotgun (WGS) entry which is preliminary data.</text>
</comment>
<evidence type="ECO:0000313" key="1">
    <source>
        <dbReference type="EMBL" id="KAK0492235.1"/>
    </source>
</evidence>
<organism evidence="1 2">
    <name type="scientific">Armillaria luteobubalina</name>
    <dbReference type="NCBI Taxonomy" id="153913"/>
    <lineage>
        <taxon>Eukaryota</taxon>
        <taxon>Fungi</taxon>
        <taxon>Dikarya</taxon>
        <taxon>Basidiomycota</taxon>
        <taxon>Agaricomycotina</taxon>
        <taxon>Agaricomycetes</taxon>
        <taxon>Agaricomycetidae</taxon>
        <taxon>Agaricales</taxon>
        <taxon>Marasmiineae</taxon>
        <taxon>Physalacriaceae</taxon>
        <taxon>Armillaria</taxon>
    </lineage>
</organism>
<protein>
    <submittedName>
        <fullName evidence="1">Uncharacterized protein</fullName>
    </submittedName>
</protein>
<accession>A0AA39PX82</accession>
<proteinExistence type="predicted"/>
<name>A0AA39PX82_9AGAR</name>
<keyword evidence="2" id="KW-1185">Reference proteome</keyword>